<protein>
    <recommendedName>
        <fullName evidence="3">Flagellar FliJ protein</fullName>
    </recommendedName>
</protein>
<reference evidence="1" key="1">
    <citation type="submission" date="2022-11" db="EMBL/GenBank/DDBJ databases">
        <title>Candidatus Alkanophaga archaea from heated hydrothermal vent sediment oxidize petroleum alkanes.</title>
        <authorList>
            <person name="Zehnle H."/>
            <person name="Laso-Perez R."/>
            <person name="Lipp J."/>
            <person name="Teske A."/>
            <person name="Wegener G."/>
        </authorList>
    </citation>
    <scope>NUCLEOTIDE SEQUENCE</scope>
    <source>
        <strain evidence="1">MCA70</strain>
    </source>
</reference>
<dbReference type="EMBL" id="JAPHEG010000003">
    <property type="protein sequence ID" value="MDF2953633.1"/>
    <property type="molecule type" value="Genomic_DNA"/>
</dbReference>
<proteinExistence type="predicted"/>
<name>A0AAE3P449_9BACT</name>
<dbReference type="AlphaFoldDB" id="A0AAE3P449"/>
<accession>A0AAE3P449</accession>
<sequence>MKKKLEVLKLLTWYKHLQEEQAKIRVVNCKINLEKLLKEKDAVISFKKNCYNTLEKERILNGEELKYMLFLAERSSEFENKLSQKIDMQKKELKNLLSILEKAYKERKLMETSKNKVQQLWNAENIKKFYREMDDLILLRTGRKHA</sequence>
<evidence type="ECO:0008006" key="3">
    <source>
        <dbReference type="Google" id="ProtNLM"/>
    </source>
</evidence>
<gene>
    <name evidence="1" type="ORF">OD816_000878</name>
</gene>
<organism evidence="1 2">
    <name type="scientific">Candidatus Thermodesulfobacterium syntrophicum</name>
    <dbReference type="NCBI Taxonomy" id="3060442"/>
    <lineage>
        <taxon>Bacteria</taxon>
        <taxon>Pseudomonadati</taxon>
        <taxon>Thermodesulfobacteriota</taxon>
        <taxon>Thermodesulfobacteria</taxon>
        <taxon>Thermodesulfobacteriales</taxon>
        <taxon>Thermodesulfobacteriaceae</taxon>
        <taxon>Thermodesulfobacterium</taxon>
    </lineage>
</organism>
<dbReference type="Proteomes" id="UP001144110">
    <property type="component" value="Unassembled WGS sequence"/>
</dbReference>
<comment type="caution">
    <text evidence="1">The sequence shown here is derived from an EMBL/GenBank/DDBJ whole genome shotgun (WGS) entry which is preliminary data.</text>
</comment>
<evidence type="ECO:0000313" key="1">
    <source>
        <dbReference type="EMBL" id="MDF2953633.1"/>
    </source>
</evidence>
<evidence type="ECO:0000313" key="2">
    <source>
        <dbReference type="Proteomes" id="UP001144110"/>
    </source>
</evidence>